<dbReference type="Proteomes" id="UP001610335">
    <property type="component" value="Unassembled WGS sequence"/>
</dbReference>
<name>A0ABR4IVP6_9EURO</name>
<accession>A0ABR4IVP6</accession>
<reference evidence="2 3" key="1">
    <citation type="submission" date="2024-07" db="EMBL/GenBank/DDBJ databases">
        <title>Section-level genome sequencing and comparative genomics of Aspergillus sections Usti and Cavernicolus.</title>
        <authorList>
            <consortium name="Lawrence Berkeley National Laboratory"/>
            <person name="Nybo J.L."/>
            <person name="Vesth T.C."/>
            <person name="Theobald S."/>
            <person name="Frisvad J.C."/>
            <person name="Larsen T.O."/>
            <person name="Kjaerboelling I."/>
            <person name="Rothschild-Mancinelli K."/>
            <person name="Lyhne E.K."/>
            <person name="Kogle M.E."/>
            <person name="Barry K."/>
            <person name="Clum A."/>
            <person name="Na H."/>
            <person name="Ledsgaard L."/>
            <person name="Lin J."/>
            <person name="Lipzen A."/>
            <person name="Kuo A."/>
            <person name="Riley R."/>
            <person name="Mondo S."/>
            <person name="LaButti K."/>
            <person name="Haridas S."/>
            <person name="Pangalinan J."/>
            <person name="Salamov A.A."/>
            <person name="Simmons B.A."/>
            <person name="Magnuson J.K."/>
            <person name="Chen J."/>
            <person name="Drula E."/>
            <person name="Henrissat B."/>
            <person name="Wiebenga A."/>
            <person name="Lubbers R.J."/>
            <person name="Gomes A.C."/>
            <person name="Makela M.R."/>
            <person name="Stajich J."/>
            <person name="Grigoriev I.V."/>
            <person name="Mortensen U.H."/>
            <person name="De vries R.P."/>
            <person name="Baker S.E."/>
            <person name="Andersen M.R."/>
        </authorList>
    </citation>
    <scope>NUCLEOTIDE SEQUENCE [LARGE SCALE GENOMIC DNA]</scope>
    <source>
        <strain evidence="2 3">CBS 600.67</strain>
    </source>
</reference>
<proteinExistence type="predicted"/>
<evidence type="ECO:0000256" key="1">
    <source>
        <dbReference type="SAM" id="MobiDB-lite"/>
    </source>
</evidence>
<comment type="caution">
    <text evidence="2">The sequence shown here is derived from an EMBL/GenBank/DDBJ whole genome shotgun (WGS) entry which is preliminary data.</text>
</comment>
<organism evidence="2 3">
    <name type="scientific">Aspergillus cavernicola</name>
    <dbReference type="NCBI Taxonomy" id="176166"/>
    <lineage>
        <taxon>Eukaryota</taxon>
        <taxon>Fungi</taxon>
        <taxon>Dikarya</taxon>
        <taxon>Ascomycota</taxon>
        <taxon>Pezizomycotina</taxon>
        <taxon>Eurotiomycetes</taxon>
        <taxon>Eurotiomycetidae</taxon>
        <taxon>Eurotiales</taxon>
        <taxon>Aspergillaceae</taxon>
        <taxon>Aspergillus</taxon>
        <taxon>Aspergillus subgen. Nidulantes</taxon>
    </lineage>
</organism>
<keyword evidence="3" id="KW-1185">Reference proteome</keyword>
<evidence type="ECO:0008006" key="4">
    <source>
        <dbReference type="Google" id="ProtNLM"/>
    </source>
</evidence>
<sequence>MLHVFVGANNPSKDFTIDNNLIPSALRSFVLPIDSFGNVIQAISFEPRPKFPQQSQSTLKGEQLQMGSQVVTAAQCSSTPNGLPTGDLWRREVQTDGGQYSHWHVYSPMVGSGRSDLPNTCRSRTASQSPHHSVHREIDHPSPNSHFTAGDIGSSNGNEPTPDLIHPIPRQSSYTVTSFFASDKTLETTSAFDVTESPHNSHLSDGDKYLMQGSDWTSNDLTYPCVFESSKSPGTTLAITETKAYPATVTDGTFDSTLMLPWPSLKVQVPWDVQQHNASQDEDEIAWDNTETYSSIDQQPNHFDQPHATTDDINGLPWPSTSGQTYIQPSSLLDPYKPTCPGLKYPNGNAVAPSEHSQIQSSADNFAYQNDPRPDDTTYSLLESYRHTSYEQDYASRSSLWTNDSRNAFLLDCKHRGYSYKDIKRIGGFKEAESTLRGRFRTLTKAKEQRVRKPQWLDNDVRLLCEAVKACSEGNKESLCVSACRSRRPVQPPKVSWKKVAQHIWAHGGSYHFGNATCKKKWCEVQSRMY</sequence>
<feature type="compositionally biased region" description="Polar residues" evidence="1">
    <location>
        <begin position="142"/>
        <end position="159"/>
    </location>
</feature>
<evidence type="ECO:0000313" key="2">
    <source>
        <dbReference type="EMBL" id="KAL2831814.1"/>
    </source>
</evidence>
<feature type="compositionally biased region" description="Polar residues" evidence="1">
    <location>
        <begin position="117"/>
        <end position="131"/>
    </location>
</feature>
<feature type="region of interest" description="Disordered" evidence="1">
    <location>
        <begin position="114"/>
        <end position="168"/>
    </location>
</feature>
<evidence type="ECO:0000313" key="3">
    <source>
        <dbReference type="Proteomes" id="UP001610335"/>
    </source>
</evidence>
<dbReference type="EMBL" id="JBFXLS010000008">
    <property type="protein sequence ID" value="KAL2831814.1"/>
    <property type="molecule type" value="Genomic_DNA"/>
</dbReference>
<protein>
    <recommendedName>
        <fullName evidence="4">Myb-like domain-containing protein</fullName>
    </recommendedName>
</protein>
<gene>
    <name evidence="2" type="ORF">BDW59DRAFT_181803</name>
</gene>